<gene>
    <name evidence="3" type="ORF">SAMN06295970_111119</name>
</gene>
<protein>
    <submittedName>
        <fullName evidence="3">Nicotinamidase-related amidase</fullName>
    </submittedName>
</protein>
<feature type="domain" description="Isochorismatase-like" evidence="2">
    <location>
        <begin position="18"/>
        <end position="206"/>
    </location>
</feature>
<proteinExistence type="predicted"/>
<comment type="caution">
    <text evidence="3">The sequence shown here is derived from an EMBL/GenBank/DDBJ whole genome shotgun (WGS) entry which is preliminary data.</text>
</comment>
<dbReference type="CDD" id="cd00431">
    <property type="entry name" value="cysteine_hydrolases"/>
    <property type="match status" value="1"/>
</dbReference>
<evidence type="ECO:0000259" key="2">
    <source>
        <dbReference type="Pfam" id="PF00857"/>
    </source>
</evidence>
<keyword evidence="4" id="KW-1185">Reference proteome</keyword>
<dbReference type="PANTHER" id="PTHR43540">
    <property type="entry name" value="PEROXYUREIDOACRYLATE/UREIDOACRYLATE AMIDOHYDROLASE-RELATED"/>
    <property type="match status" value="1"/>
</dbReference>
<sequence>MARIDAVPYAYLYPPARTALVVIDMQRDFIEPGGFGAALGNDVAQLARIVPAVAALLAFARSRGMLVVHTRESHLPDLSDCPPAKRLRGDPGLRIGDSGAMGRILVRGEPGNQIVDEVAPLAGEAVIDKPGKGAFHATGLQAMLDARGISHLLLAGVTTEVCVQTTMREANDRGYECLLVEDAAASYFQAFHDATVAMISAQGGIVGWTAPLAAVLASQA</sequence>
<dbReference type="InterPro" id="IPR036380">
    <property type="entry name" value="Isochorismatase-like_sf"/>
</dbReference>
<dbReference type="RefSeq" id="WP_283443197.1">
    <property type="nucleotide sequence ID" value="NZ_FXUL01000011.1"/>
</dbReference>
<dbReference type="PANTHER" id="PTHR43540:SF9">
    <property type="entry name" value="FAMILY HYDROLASE, PUTATIVE (AFU_ORTHOLOGUE AFUA_2G08700)-RELATED"/>
    <property type="match status" value="1"/>
</dbReference>
<organism evidence="3 4">
    <name type="scientific">Noviherbaspirillum suwonense</name>
    <dbReference type="NCBI Taxonomy" id="1224511"/>
    <lineage>
        <taxon>Bacteria</taxon>
        <taxon>Pseudomonadati</taxon>
        <taxon>Pseudomonadota</taxon>
        <taxon>Betaproteobacteria</taxon>
        <taxon>Burkholderiales</taxon>
        <taxon>Oxalobacteraceae</taxon>
        <taxon>Noviherbaspirillum</taxon>
    </lineage>
</organism>
<dbReference type="SUPFAM" id="SSF52499">
    <property type="entry name" value="Isochorismatase-like hydrolases"/>
    <property type="match status" value="1"/>
</dbReference>
<accession>A0ABY1QB04</accession>
<dbReference type="EMBL" id="FXUL01000011">
    <property type="protein sequence ID" value="SMP66083.1"/>
    <property type="molecule type" value="Genomic_DNA"/>
</dbReference>
<reference evidence="3 4" key="1">
    <citation type="submission" date="2017-05" db="EMBL/GenBank/DDBJ databases">
        <authorList>
            <person name="Varghese N."/>
            <person name="Submissions S."/>
        </authorList>
    </citation>
    <scope>NUCLEOTIDE SEQUENCE [LARGE SCALE GENOMIC DNA]</scope>
    <source>
        <strain evidence="3 4">DSM 26001</strain>
    </source>
</reference>
<dbReference type="InterPro" id="IPR050272">
    <property type="entry name" value="Isochorismatase-like_hydrls"/>
</dbReference>
<dbReference type="InterPro" id="IPR000868">
    <property type="entry name" value="Isochorismatase-like_dom"/>
</dbReference>
<dbReference type="Pfam" id="PF00857">
    <property type="entry name" value="Isochorismatase"/>
    <property type="match status" value="1"/>
</dbReference>
<dbReference type="Proteomes" id="UP001158049">
    <property type="component" value="Unassembled WGS sequence"/>
</dbReference>
<name>A0ABY1QB04_9BURK</name>
<evidence type="ECO:0000256" key="1">
    <source>
        <dbReference type="ARBA" id="ARBA00022801"/>
    </source>
</evidence>
<evidence type="ECO:0000313" key="4">
    <source>
        <dbReference type="Proteomes" id="UP001158049"/>
    </source>
</evidence>
<evidence type="ECO:0000313" key="3">
    <source>
        <dbReference type="EMBL" id="SMP66083.1"/>
    </source>
</evidence>
<dbReference type="Gene3D" id="3.40.50.850">
    <property type="entry name" value="Isochorismatase-like"/>
    <property type="match status" value="1"/>
</dbReference>
<keyword evidence="1" id="KW-0378">Hydrolase</keyword>